<name>A0A645EM28_9ZZZZ</name>
<evidence type="ECO:0000313" key="1">
    <source>
        <dbReference type="EMBL" id="MPN02496.1"/>
    </source>
</evidence>
<accession>A0A645EM28</accession>
<comment type="caution">
    <text evidence="1">The sequence shown here is derived from an EMBL/GenBank/DDBJ whole genome shotgun (WGS) entry which is preliminary data.</text>
</comment>
<dbReference type="EMBL" id="VSSQ01048450">
    <property type="protein sequence ID" value="MPN02496.1"/>
    <property type="molecule type" value="Genomic_DNA"/>
</dbReference>
<protein>
    <submittedName>
        <fullName evidence="1">Uncharacterized protein</fullName>
    </submittedName>
</protein>
<gene>
    <name evidence="1" type="ORF">SDC9_149712</name>
</gene>
<organism evidence="1">
    <name type="scientific">bioreactor metagenome</name>
    <dbReference type="NCBI Taxonomy" id="1076179"/>
    <lineage>
        <taxon>unclassified sequences</taxon>
        <taxon>metagenomes</taxon>
        <taxon>ecological metagenomes</taxon>
    </lineage>
</organism>
<sequence length="291" mass="32321">MLVTFKLGPESSPSGYLNLDDVTNNSVSNSDIVLQVITGTKSTDYDLYVTNRARYTLTDKKDLDLSSCLKFFPLSGFTHTDYLIQALMFVSGDSYCVLTNEGRIAIVSFVKDSINFNDDGTLDISIKVSTYKPQYLSLLDATAETTPTLTRTLYMTPTLCVNNWQSEVEARYDSTGISACLAREIENTMHAFVTAVKNGDKEAITTLVEYPVLMANNENDVWASNKEEFLAGYNLIFTPEIVARLSRAKMDDVMGGDFLTGVYWPVRDGADGYVTFTPKGKIQVISFYGIK</sequence>
<dbReference type="AlphaFoldDB" id="A0A645EM28"/>
<reference evidence="1" key="1">
    <citation type="submission" date="2019-08" db="EMBL/GenBank/DDBJ databases">
        <authorList>
            <person name="Kucharzyk K."/>
            <person name="Murdoch R.W."/>
            <person name="Higgins S."/>
            <person name="Loffler F."/>
        </authorList>
    </citation>
    <scope>NUCLEOTIDE SEQUENCE</scope>
</reference>
<proteinExistence type="predicted"/>